<dbReference type="Proteomes" id="UP001444661">
    <property type="component" value="Unassembled WGS sequence"/>
</dbReference>
<dbReference type="SUPFAM" id="SSF51735">
    <property type="entry name" value="NAD(P)-binding Rossmann-fold domains"/>
    <property type="match status" value="1"/>
</dbReference>
<feature type="compositionally biased region" description="Basic residues" evidence="1">
    <location>
        <begin position="76"/>
        <end position="85"/>
    </location>
</feature>
<dbReference type="InterPro" id="IPR036291">
    <property type="entry name" value="NAD(P)-bd_dom_sf"/>
</dbReference>
<gene>
    <name evidence="2" type="ORF">PG993_000119</name>
</gene>
<accession>A0ABR1U845</accession>
<dbReference type="EMBL" id="JAQQWK010000001">
    <property type="protein sequence ID" value="KAK8054892.1"/>
    <property type="molecule type" value="Genomic_DNA"/>
</dbReference>
<feature type="compositionally biased region" description="Basic residues" evidence="1">
    <location>
        <begin position="93"/>
        <end position="110"/>
    </location>
</feature>
<dbReference type="Gene3D" id="3.40.50.720">
    <property type="entry name" value="NAD(P)-binding Rossmann-like Domain"/>
    <property type="match status" value="1"/>
</dbReference>
<comment type="caution">
    <text evidence="2">The sequence shown here is derived from an EMBL/GenBank/DDBJ whole genome shotgun (WGS) entry which is preliminary data.</text>
</comment>
<sequence length="166" mass="18396">MGLDALKKASDALSQAKLNNYVNDAYDWPRGIIMVTGGSGGIGAPPVRKFAELEATVVSVDIVPPKEPLPPNAHFLHPRQPRRRLQQSLSPRNPRRRHHPHLPHQHHPRRPVSSATHTVLEPEVVADAVFQHILTGNSGRLFFPGYMSVMAGLRGWPAWLQEKGQG</sequence>
<organism evidence="2 3">
    <name type="scientific">Apiospora rasikravindrae</name>
    <dbReference type="NCBI Taxonomy" id="990691"/>
    <lineage>
        <taxon>Eukaryota</taxon>
        <taxon>Fungi</taxon>
        <taxon>Dikarya</taxon>
        <taxon>Ascomycota</taxon>
        <taxon>Pezizomycotina</taxon>
        <taxon>Sordariomycetes</taxon>
        <taxon>Xylariomycetidae</taxon>
        <taxon>Amphisphaeriales</taxon>
        <taxon>Apiosporaceae</taxon>
        <taxon>Apiospora</taxon>
    </lineage>
</organism>
<protein>
    <submittedName>
        <fullName evidence="2">Uncharacterized protein</fullName>
    </submittedName>
</protein>
<evidence type="ECO:0000313" key="2">
    <source>
        <dbReference type="EMBL" id="KAK8054892.1"/>
    </source>
</evidence>
<proteinExistence type="predicted"/>
<evidence type="ECO:0000313" key="3">
    <source>
        <dbReference type="Proteomes" id="UP001444661"/>
    </source>
</evidence>
<reference evidence="2 3" key="1">
    <citation type="submission" date="2023-01" db="EMBL/GenBank/DDBJ databases">
        <title>Analysis of 21 Apiospora genomes using comparative genomics revels a genus with tremendous synthesis potential of carbohydrate active enzymes and secondary metabolites.</title>
        <authorList>
            <person name="Sorensen T."/>
        </authorList>
    </citation>
    <scope>NUCLEOTIDE SEQUENCE [LARGE SCALE GENOMIC DNA]</scope>
    <source>
        <strain evidence="2 3">CBS 33761</strain>
    </source>
</reference>
<name>A0ABR1U845_9PEZI</name>
<feature type="region of interest" description="Disordered" evidence="1">
    <location>
        <begin position="68"/>
        <end position="114"/>
    </location>
</feature>
<keyword evidence="3" id="KW-1185">Reference proteome</keyword>
<evidence type="ECO:0000256" key="1">
    <source>
        <dbReference type="SAM" id="MobiDB-lite"/>
    </source>
</evidence>